<sequence length="208" mass="22659">MVCYLKGTPATGLFFPCSTSFCLKAYSDADWASCVDSRKFISGFCIFLGDALISWKTKKQAIVSRSSVEAKYQSRGGTLCKLLWISYIPRDFGVPLQTPVPMFCDNKAVLHITANHVFHEIRKHLDIDCHIVCDQYKLGFVDHSFVRGKDQIANILTKSLSAPFLHLLSKLALFSLAPSPSCGGSVGLMHAQLGGGAAAVAQFHLDAG</sequence>
<reference evidence="1" key="1">
    <citation type="submission" date="2020-06" db="EMBL/GenBank/DDBJ databases">
        <authorList>
            <person name="Li T."/>
            <person name="Hu X."/>
            <person name="Zhang T."/>
            <person name="Song X."/>
            <person name="Zhang H."/>
            <person name="Dai N."/>
            <person name="Sheng W."/>
            <person name="Hou X."/>
            <person name="Wei L."/>
        </authorList>
    </citation>
    <scope>NUCLEOTIDE SEQUENCE</scope>
    <source>
        <strain evidence="1">KEN1</strain>
        <tissue evidence="1">Leaf</tissue>
    </source>
</reference>
<dbReference type="EMBL" id="JACGWN010000013">
    <property type="protein sequence ID" value="KAL0412263.1"/>
    <property type="molecule type" value="Genomic_DNA"/>
</dbReference>
<protein>
    <submittedName>
        <fullName evidence="1">Retrovirus-related Pol polyprotein from transposon RE2</fullName>
    </submittedName>
</protein>
<dbReference type="PANTHER" id="PTHR11439:SF470">
    <property type="entry name" value="CYSTEINE-RICH RLK (RECEPTOR-LIKE PROTEIN KINASE) 8"/>
    <property type="match status" value="1"/>
</dbReference>
<dbReference type="PANTHER" id="PTHR11439">
    <property type="entry name" value="GAG-POL-RELATED RETROTRANSPOSON"/>
    <property type="match status" value="1"/>
</dbReference>
<name>A0AAW2U6T0_9LAMI</name>
<gene>
    <name evidence="1" type="ORF">Slati_3816000</name>
</gene>
<comment type="caution">
    <text evidence="1">The sequence shown here is derived from an EMBL/GenBank/DDBJ whole genome shotgun (WGS) entry which is preliminary data.</text>
</comment>
<proteinExistence type="predicted"/>
<reference evidence="1" key="2">
    <citation type="journal article" date="2024" name="Plant">
        <title>Genomic evolution and insights into agronomic trait innovations of Sesamum species.</title>
        <authorList>
            <person name="Miao H."/>
            <person name="Wang L."/>
            <person name="Qu L."/>
            <person name="Liu H."/>
            <person name="Sun Y."/>
            <person name="Le M."/>
            <person name="Wang Q."/>
            <person name="Wei S."/>
            <person name="Zheng Y."/>
            <person name="Lin W."/>
            <person name="Duan Y."/>
            <person name="Cao H."/>
            <person name="Xiong S."/>
            <person name="Wang X."/>
            <person name="Wei L."/>
            <person name="Li C."/>
            <person name="Ma Q."/>
            <person name="Ju M."/>
            <person name="Zhao R."/>
            <person name="Li G."/>
            <person name="Mu C."/>
            <person name="Tian Q."/>
            <person name="Mei H."/>
            <person name="Zhang T."/>
            <person name="Gao T."/>
            <person name="Zhang H."/>
        </authorList>
    </citation>
    <scope>NUCLEOTIDE SEQUENCE</scope>
    <source>
        <strain evidence="1">KEN1</strain>
    </source>
</reference>
<dbReference type="CDD" id="cd09272">
    <property type="entry name" value="RNase_HI_RT_Ty1"/>
    <property type="match status" value="1"/>
</dbReference>
<organism evidence="1">
    <name type="scientific">Sesamum latifolium</name>
    <dbReference type="NCBI Taxonomy" id="2727402"/>
    <lineage>
        <taxon>Eukaryota</taxon>
        <taxon>Viridiplantae</taxon>
        <taxon>Streptophyta</taxon>
        <taxon>Embryophyta</taxon>
        <taxon>Tracheophyta</taxon>
        <taxon>Spermatophyta</taxon>
        <taxon>Magnoliopsida</taxon>
        <taxon>eudicotyledons</taxon>
        <taxon>Gunneridae</taxon>
        <taxon>Pentapetalae</taxon>
        <taxon>asterids</taxon>
        <taxon>lamiids</taxon>
        <taxon>Lamiales</taxon>
        <taxon>Pedaliaceae</taxon>
        <taxon>Sesamum</taxon>
    </lineage>
</organism>
<evidence type="ECO:0000313" key="1">
    <source>
        <dbReference type="EMBL" id="KAL0412263.1"/>
    </source>
</evidence>
<accession>A0AAW2U6T0</accession>
<dbReference type="AlphaFoldDB" id="A0AAW2U6T0"/>